<dbReference type="SUPFAM" id="SSF58100">
    <property type="entry name" value="Bacterial hemolysins"/>
    <property type="match status" value="1"/>
</dbReference>
<evidence type="ECO:0000313" key="3">
    <source>
        <dbReference type="Proteomes" id="UP000094569"/>
    </source>
</evidence>
<accession>A0A1E3B2Q7</accession>
<name>A0A1E3B2Q7_ASPCR</name>
<dbReference type="AlphaFoldDB" id="A0A1E3B2Q7"/>
<keyword evidence="3" id="KW-1185">Reference proteome</keyword>
<gene>
    <name evidence="2" type="ORF">SI65_09443</name>
</gene>
<organism evidence="2 3">
    <name type="scientific">Aspergillus cristatus</name>
    <name type="common">Chinese Fuzhuan brick tea-fermentation fungus</name>
    <name type="synonym">Eurotium cristatum</name>
    <dbReference type="NCBI Taxonomy" id="573508"/>
    <lineage>
        <taxon>Eukaryota</taxon>
        <taxon>Fungi</taxon>
        <taxon>Dikarya</taxon>
        <taxon>Ascomycota</taxon>
        <taxon>Pezizomycotina</taxon>
        <taxon>Eurotiomycetes</taxon>
        <taxon>Eurotiomycetidae</taxon>
        <taxon>Eurotiales</taxon>
        <taxon>Aspergillaceae</taxon>
        <taxon>Aspergillus</taxon>
        <taxon>Aspergillus subgen. Aspergillus</taxon>
    </lineage>
</organism>
<dbReference type="EMBL" id="JXNT01000018">
    <property type="protein sequence ID" value="ODM15204.1"/>
    <property type="molecule type" value="Genomic_DNA"/>
</dbReference>
<dbReference type="Proteomes" id="UP000094569">
    <property type="component" value="Unassembled WGS sequence"/>
</dbReference>
<dbReference type="OrthoDB" id="5066239at2759"/>
<reference evidence="2 3" key="1">
    <citation type="journal article" date="2016" name="BMC Genomics">
        <title>Comparative genomic and transcriptomic analyses of the Fuzhuan brick tea-fermentation fungus Aspergillus cristatus.</title>
        <authorList>
            <person name="Ge Y."/>
            <person name="Wang Y."/>
            <person name="Liu Y."/>
            <person name="Tan Y."/>
            <person name="Ren X."/>
            <person name="Zhang X."/>
            <person name="Hyde K.D."/>
            <person name="Liu Y."/>
            <person name="Liu Z."/>
        </authorList>
    </citation>
    <scope>NUCLEOTIDE SEQUENCE [LARGE SCALE GENOMIC DNA]</scope>
    <source>
        <strain evidence="2 3">GZAAS20.1005</strain>
    </source>
</reference>
<protein>
    <submittedName>
        <fullName evidence="2">Uncharacterized protein</fullName>
    </submittedName>
</protein>
<dbReference type="Gene3D" id="1.20.1170.10">
    <property type="match status" value="1"/>
</dbReference>
<keyword evidence="1" id="KW-0812">Transmembrane</keyword>
<keyword evidence="1" id="KW-0472">Membrane</keyword>
<evidence type="ECO:0000313" key="2">
    <source>
        <dbReference type="EMBL" id="ODM15204.1"/>
    </source>
</evidence>
<dbReference type="STRING" id="573508.A0A1E3B2Q7"/>
<comment type="caution">
    <text evidence="2">The sequence shown here is derived from an EMBL/GenBank/DDBJ whole genome shotgun (WGS) entry which is preliminary data.</text>
</comment>
<dbReference type="CDD" id="cd22656">
    <property type="entry name" value="ClyA_Cry6Aa-like"/>
    <property type="match status" value="1"/>
</dbReference>
<sequence>MSSTEVIWGESGSAGDFRKAFEGINKLTLKAVNTVPTHHGNGKPTGKTKSEFVLDPQAYYDLKTYVVAGKRLPSSKEAFSKYFVTEEAAKRLTDLDPLIYMTIRNVFVRIQNNCNSFNDENLSKIVTIATNVREYAISALDKLSGDPKLSIQAQFNIITDEKYRAGAKDEAYYSAVETVQIQLDTWKAEANGHKKKVEKTREGIETFLGKTQEDKRDADFIHHLFWEGPVVDIKTRQPIKKDGKEIKNYSSFLDDEFARLVQETSDLIAEQEKQLKGRKYGIIVAALMVPVCGPFSILAIVGVASGIPKLNKKLEELAKKQTDLGDEQTQLQRLIGSVKILKTQFDKLMDVMSKALTALDHLQGIFQHQAKHLGDASTACFQALKVLPDSKSFQTRKIFLEAFVRNATKAWKELQAVTEEFIESSKISVEIPA</sequence>
<keyword evidence="1" id="KW-1133">Transmembrane helix</keyword>
<feature type="transmembrane region" description="Helical" evidence="1">
    <location>
        <begin position="280"/>
        <end position="304"/>
    </location>
</feature>
<dbReference type="VEuPathDB" id="FungiDB:SI65_09443"/>
<proteinExistence type="predicted"/>
<evidence type="ECO:0000256" key="1">
    <source>
        <dbReference type="SAM" id="Phobius"/>
    </source>
</evidence>